<dbReference type="Proteomes" id="UP000769156">
    <property type="component" value="Unassembled WGS sequence"/>
</dbReference>
<reference evidence="1" key="2">
    <citation type="submission" date="2021-09" db="EMBL/GenBank/DDBJ databases">
        <authorList>
            <person name="Gilroy R."/>
        </authorList>
    </citation>
    <scope>NUCLEOTIDE SEQUENCE</scope>
    <source>
        <strain evidence="1">ChiSjej5B23-16112</strain>
    </source>
</reference>
<dbReference type="AlphaFoldDB" id="A0A921HZF7"/>
<organism evidence="1 2">
    <name type="scientific">Lachnoclostridium phocaeense</name>
    <dbReference type="NCBI Taxonomy" id="1871021"/>
    <lineage>
        <taxon>Bacteria</taxon>
        <taxon>Bacillati</taxon>
        <taxon>Bacillota</taxon>
        <taxon>Clostridia</taxon>
        <taxon>Lachnospirales</taxon>
        <taxon>Lachnospiraceae</taxon>
    </lineage>
</organism>
<sequence>MGEWTGVVNIENRIGRNRGRVLGILPFLVPFKGPKEIFKWHFEFLKNRKKIIYLLGGTTATLIF</sequence>
<proteinExistence type="predicted"/>
<reference evidence="1" key="1">
    <citation type="journal article" date="2021" name="PeerJ">
        <title>Extensive microbial diversity within the chicken gut microbiome revealed by metagenomics and culture.</title>
        <authorList>
            <person name="Gilroy R."/>
            <person name="Ravi A."/>
            <person name="Getino M."/>
            <person name="Pursley I."/>
            <person name="Horton D.L."/>
            <person name="Alikhan N.F."/>
            <person name="Baker D."/>
            <person name="Gharbi K."/>
            <person name="Hall N."/>
            <person name="Watson M."/>
            <person name="Adriaenssens E.M."/>
            <person name="Foster-Nyarko E."/>
            <person name="Jarju S."/>
            <person name="Secka A."/>
            <person name="Antonio M."/>
            <person name="Oren A."/>
            <person name="Chaudhuri R.R."/>
            <person name="La Ragione R."/>
            <person name="Hildebrand F."/>
            <person name="Pallen M.J."/>
        </authorList>
    </citation>
    <scope>NUCLEOTIDE SEQUENCE</scope>
    <source>
        <strain evidence="1">ChiSjej5B23-16112</strain>
    </source>
</reference>
<accession>A0A921HZF7</accession>
<dbReference type="EMBL" id="DYVY01000048">
    <property type="protein sequence ID" value="HJF93690.1"/>
    <property type="molecule type" value="Genomic_DNA"/>
</dbReference>
<gene>
    <name evidence="1" type="ORF">K8V82_02745</name>
</gene>
<evidence type="ECO:0000313" key="1">
    <source>
        <dbReference type="EMBL" id="HJF93690.1"/>
    </source>
</evidence>
<evidence type="ECO:0000313" key="2">
    <source>
        <dbReference type="Proteomes" id="UP000769156"/>
    </source>
</evidence>
<comment type="caution">
    <text evidence="1">The sequence shown here is derived from an EMBL/GenBank/DDBJ whole genome shotgun (WGS) entry which is preliminary data.</text>
</comment>
<name>A0A921HZF7_9FIRM</name>
<protein>
    <submittedName>
        <fullName evidence="1">Uncharacterized protein</fullName>
    </submittedName>
</protein>